<keyword evidence="3" id="KW-0285">Flavoprotein</keyword>
<reference evidence="8" key="1">
    <citation type="submission" date="2016-03" db="EMBL/GenBank/DDBJ databases">
        <authorList>
            <person name="Ploux O."/>
        </authorList>
    </citation>
    <scope>NUCLEOTIDE SEQUENCE</scope>
    <source>
        <strain evidence="8">UC10</strain>
    </source>
</reference>
<keyword evidence="4" id="KW-0274">FAD</keyword>
<protein>
    <submittedName>
        <fullName evidence="8">Acyl-CoA dehydrogenase FadE18</fullName>
    </submittedName>
</protein>
<comment type="similarity">
    <text evidence="2">Belongs to the acyl-CoA dehydrogenase family.</text>
</comment>
<accession>A0A1Y5PKC6</accession>
<dbReference type="InterPro" id="IPR009100">
    <property type="entry name" value="AcylCoA_DH/oxidase_NM_dom_sf"/>
</dbReference>
<proteinExistence type="inferred from homology"/>
<evidence type="ECO:0000256" key="4">
    <source>
        <dbReference type="ARBA" id="ARBA00022827"/>
    </source>
</evidence>
<evidence type="ECO:0000256" key="5">
    <source>
        <dbReference type="ARBA" id="ARBA00023002"/>
    </source>
</evidence>
<name>A0A1Y5PKC6_9MYCO</name>
<evidence type="ECO:0000259" key="7">
    <source>
        <dbReference type="Pfam" id="PF02771"/>
    </source>
</evidence>
<evidence type="ECO:0000256" key="3">
    <source>
        <dbReference type="ARBA" id="ARBA00022630"/>
    </source>
</evidence>
<dbReference type="PANTHER" id="PTHR43884:SF20">
    <property type="entry name" value="ACYL-COA DEHYDROGENASE FADE28"/>
    <property type="match status" value="1"/>
</dbReference>
<dbReference type="InterPro" id="IPR036250">
    <property type="entry name" value="AcylCo_DH-like_C"/>
</dbReference>
<comment type="cofactor">
    <cofactor evidence="1">
        <name>FAD</name>
        <dbReference type="ChEBI" id="CHEBI:57692"/>
    </cofactor>
</comment>
<dbReference type="Pfam" id="PF00441">
    <property type="entry name" value="Acyl-CoA_dh_1"/>
    <property type="match status" value="1"/>
</dbReference>
<dbReference type="InterPro" id="IPR037069">
    <property type="entry name" value="AcylCoA_DH/ox_N_sf"/>
</dbReference>
<dbReference type="InterPro" id="IPR009075">
    <property type="entry name" value="AcylCo_DH/oxidase_C"/>
</dbReference>
<dbReference type="InterPro" id="IPR046373">
    <property type="entry name" value="Acyl-CoA_Oxase/DH_mid-dom_sf"/>
</dbReference>
<organism evidence="8">
    <name type="scientific">uncultured Mycobacterium sp</name>
    <dbReference type="NCBI Taxonomy" id="171292"/>
    <lineage>
        <taxon>Bacteria</taxon>
        <taxon>Bacillati</taxon>
        <taxon>Actinomycetota</taxon>
        <taxon>Actinomycetes</taxon>
        <taxon>Mycobacteriales</taxon>
        <taxon>Mycobacteriaceae</taxon>
        <taxon>Mycobacterium</taxon>
        <taxon>environmental samples</taxon>
    </lineage>
</organism>
<feature type="domain" description="Acyl-CoA dehydrogenase/oxidase C-terminal" evidence="6">
    <location>
        <begin position="219"/>
        <end position="350"/>
    </location>
</feature>
<evidence type="ECO:0000259" key="6">
    <source>
        <dbReference type="Pfam" id="PF00441"/>
    </source>
</evidence>
<sequence length="353" mass="37345">MKFEFSGEHDALRELVSDICMHTATSRACYDADRGLDDQLWSALCAAGLAGIGIPETWEGGGGGPVEQAIVAEELGRIVAGVPFSEHTAAADAVALLGSDDQRRRFLLPLARGHALAGIVLAEPAILAAVSAHRDGAQWRLRGYLPLVPNAAAASVLVVPVLIEQQVRWFVTDTARITALPTVDRTRPAAAVDFTDTDADLLAGGDHIPRHRELLLTLAAAEAAGAASTALHTTARYTTERHQFGLPIGTFQAVKHRLADMLVAVENARSAVYGAAWALADDQPAERAAALAQAVATENGVTVVSDAIQLHGGIGVTWECDLHLYLRRVKALEMTYGPPTTHRATIADTLLGS</sequence>
<gene>
    <name evidence="8" type="primary">fadE</name>
    <name evidence="8" type="ORF">MHPYR_70015</name>
</gene>
<dbReference type="AlphaFoldDB" id="A0A1Y5PKC6"/>
<dbReference type="GO" id="GO:0050660">
    <property type="term" value="F:flavin adenine dinucleotide binding"/>
    <property type="evidence" value="ECO:0007669"/>
    <property type="project" value="InterPro"/>
</dbReference>
<dbReference type="EMBL" id="FLQS01000067">
    <property type="protein sequence ID" value="SBS79094.1"/>
    <property type="molecule type" value="Genomic_DNA"/>
</dbReference>
<dbReference type="Gene3D" id="1.10.540.10">
    <property type="entry name" value="Acyl-CoA dehydrogenase/oxidase, N-terminal domain"/>
    <property type="match status" value="1"/>
</dbReference>
<dbReference type="GO" id="GO:0003995">
    <property type="term" value="F:acyl-CoA dehydrogenase activity"/>
    <property type="evidence" value="ECO:0007669"/>
    <property type="project" value="TreeGrafter"/>
</dbReference>
<evidence type="ECO:0000256" key="2">
    <source>
        <dbReference type="ARBA" id="ARBA00009347"/>
    </source>
</evidence>
<dbReference type="SUPFAM" id="SSF47203">
    <property type="entry name" value="Acyl-CoA dehydrogenase C-terminal domain-like"/>
    <property type="match status" value="1"/>
</dbReference>
<keyword evidence="5" id="KW-0560">Oxidoreductase</keyword>
<dbReference type="PANTHER" id="PTHR43884">
    <property type="entry name" value="ACYL-COA DEHYDROGENASE"/>
    <property type="match status" value="1"/>
</dbReference>
<evidence type="ECO:0000313" key="8">
    <source>
        <dbReference type="EMBL" id="SBS79094.1"/>
    </source>
</evidence>
<evidence type="ECO:0000256" key="1">
    <source>
        <dbReference type="ARBA" id="ARBA00001974"/>
    </source>
</evidence>
<dbReference type="Pfam" id="PF02771">
    <property type="entry name" value="Acyl-CoA_dh_N"/>
    <property type="match status" value="1"/>
</dbReference>
<feature type="domain" description="Acyl-CoA dehydrogenase/oxidase N-terminal" evidence="7">
    <location>
        <begin position="8"/>
        <end position="113"/>
    </location>
</feature>
<dbReference type="SUPFAM" id="SSF56645">
    <property type="entry name" value="Acyl-CoA dehydrogenase NM domain-like"/>
    <property type="match status" value="1"/>
</dbReference>
<dbReference type="Gene3D" id="2.40.110.10">
    <property type="entry name" value="Butyryl-CoA Dehydrogenase, subunit A, domain 2"/>
    <property type="match status" value="1"/>
</dbReference>
<dbReference type="Gene3D" id="1.20.140.10">
    <property type="entry name" value="Butyryl-CoA Dehydrogenase, subunit A, domain 3"/>
    <property type="match status" value="1"/>
</dbReference>
<dbReference type="InterPro" id="IPR013786">
    <property type="entry name" value="AcylCoA_DH/ox_N"/>
</dbReference>